<organism evidence="3 4">
    <name type="scientific">Algoriphagus winogradskyi</name>
    <dbReference type="NCBI Taxonomy" id="237017"/>
    <lineage>
        <taxon>Bacteria</taxon>
        <taxon>Pseudomonadati</taxon>
        <taxon>Bacteroidota</taxon>
        <taxon>Cytophagia</taxon>
        <taxon>Cytophagales</taxon>
        <taxon>Cyclobacteriaceae</taxon>
        <taxon>Algoriphagus</taxon>
    </lineage>
</organism>
<dbReference type="InterPro" id="IPR033932">
    <property type="entry name" value="YtcJ-like"/>
</dbReference>
<comment type="caution">
    <text evidence="3">The sequence shown here is derived from an EMBL/GenBank/DDBJ whole genome shotgun (WGS) entry which is preliminary data.</text>
</comment>
<dbReference type="InterPro" id="IPR013108">
    <property type="entry name" value="Amidohydro_3"/>
</dbReference>
<dbReference type="EMBL" id="FXUA01000007">
    <property type="protein sequence ID" value="SMP31143.1"/>
    <property type="molecule type" value="Genomic_DNA"/>
</dbReference>
<gene>
    <name evidence="3" type="ORF">SAMN06265367_10736</name>
</gene>
<protein>
    <recommendedName>
        <fullName evidence="2">Amidohydrolase 3 domain-containing protein</fullName>
    </recommendedName>
</protein>
<feature type="chain" id="PRO_5046013713" description="Amidohydrolase 3 domain-containing protein" evidence="1">
    <location>
        <begin position="22"/>
        <end position="565"/>
    </location>
</feature>
<dbReference type="Gene3D" id="2.30.40.10">
    <property type="entry name" value="Urease, subunit C, domain 1"/>
    <property type="match status" value="1"/>
</dbReference>
<dbReference type="SUPFAM" id="SSF51338">
    <property type="entry name" value="Composite domain of metallo-dependent hydrolases"/>
    <property type="match status" value="1"/>
</dbReference>
<dbReference type="PROSITE" id="PS51257">
    <property type="entry name" value="PROKAR_LIPOPROTEIN"/>
    <property type="match status" value="1"/>
</dbReference>
<dbReference type="InterPro" id="IPR032466">
    <property type="entry name" value="Metal_Hydrolase"/>
</dbReference>
<feature type="signal peptide" evidence="1">
    <location>
        <begin position="1"/>
        <end position="21"/>
    </location>
</feature>
<dbReference type="Gene3D" id="3.10.310.70">
    <property type="match status" value="1"/>
</dbReference>
<dbReference type="Pfam" id="PF07969">
    <property type="entry name" value="Amidohydro_3"/>
    <property type="match status" value="1"/>
</dbReference>
<dbReference type="Gene3D" id="3.20.20.140">
    <property type="entry name" value="Metal-dependent hydrolases"/>
    <property type="match status" value="1"/>
</dbReference>
<dbReference type="CDD" id="cd01300">
    <property type="entry name" value="YtcJ_like"/>
    <property type="match status" value="1"/>
</dbReference>
<feature type="domain" description="Amidohydrolase 3" evidence="2">
    <location>
        <begin position="77"/>
        <end position="563"/>
    </location>
</feature>
<keyword evidence="4" id="KW-1185">Reference proteome</keyword>
<dbReference type="Proteomes" id="UP001157915">
    <property type="component" value="Unassembled WGS sequence"/>
</dbReference>
<keyword evidence="1" id="KW-0732">Signal</keyword>
<proteinExistence type="predicted"/>
<name>A0ABY1PC23_9BACT</name>
<dbReference type="SUPFAM" id="SSF51556">
    <property type="entry name" value="Metallo-dependent hydrolases"/>
    <property type="match status" value="1"/>
</dbReference>
<reference evidence="3 4" key="1">
    <citation type="submission" date="2017-05" db="EMBL/GenBank/DDBJ databases">
        <authorList>
            <person name="Varghese N."/>
            <person name="Submissions S."/>
        </authorList>
    </citation>
    <scope>NUCLEOTIDE SEQUENCE [LARGE SCALE GENOMIC DNA]</scope>
    <source>
        <strain evidence="3 4">DSM 15360</strain>
    </source>
</reference>
<evidence type="ECO:0000313" key="3">
    <source>
        <dbReference type="EMBL" id="SMP31143.1"/>
    </source>
</evidence>
<evidence type="ECO:0000256" key="1">
    <source>
        <dbReference type="SAM" id="SignalP"/>
    </source>
</evidence>
<evidence type="ECO:0000259" key="2">
    <source>
        <dbReference type="Pfam" id="PF07969"/>
    </source>
</evidence>
<dbReference type="RefSeq" id="WP_283414081.1">
    <property type="nucleotide sequence ID" value="NZ_FXUA01000007.1"/>
</dbReference>
<accession>A0ABY1PC23</accession>
<dbReference type="InterPro" id="IPR011059">
    <property type="entry name" value="Metal-dep_hydrolase_composite"/>
</dbReference>
<dbReference type="PANTHER" id="PTHR22642">
    <property type="entry name" value="IMIDAZOLONEPROPIONASE"/>
    <property type="match status" value="1"/>
</dbReference>
<evidence type="ECO:0000313" key="4">
    <source>
        <dbReference type="Proteomes" id="UP001157915"/>
    </source>
</evidence>
<sequence>MKNLILLSWFCLILFSCETQVGSDIPTTIYVGGDIITMEGDEPAYAEALVEKEGEILFVGTINKAKEIAGEDHQLKNLEGKTLVPGFIDGHAHFGGFGAQAIAANLLASPDGEVNSIPELVAELKSWHSENGTDKTQGWIVGLGFDDAVLVENRFPTKEDLDQVSTEVPICIIHISGHFAVMNSKGLEMSNITAESKDPAGGVIRRMQGSQEPNGVLEELAAIPLFFPIIGPSDPELAFYYLDKSQEMAAKFGYTTAQEGRAMANHELMASYAEKGKFYLDVVSYIDYTAPQYFDTKWYGKDYTNRYRIGGIKMTLDGSPQGRTAWRTEPYLIPPDGQNKDYKGYPAIAQDAEVQRIVNMAFENEWQLLTHANGDAAMDQLIRTLRPAITKYGNQDRRNVLIHGQYIRLDQLDSLADMDVIASLFPMHTFYWGDWHREIIGQEKADQISPLRSALDRGMKVTSHTDAPVAFPNLMMILWTTVNRVSRSGEIIGKEERLTPYEALKSITIWGAFQHFEENRKGSLVSGKLADLVILDQNPLKVDPMLLKDIQVMETIKEGKTIFKK</sequence>
<dbReference type="PANTHER" id="PTHR22642:SF2">
    <property type="entry name" value="PROTEIN LONG AFTER FAR-RED 3"/>
    <property type="match status" value="1"/>
</dbReference>